<name>A0A8J2VZ26_9CRUS</name>
<keyword evidence="3" id="KW-1185">Reference proteome</keyword>
<protein>
    <recommendedName>
        <fullName evidence="1">Tyrosine specific protein phosphatases domain-containing protein</fullName>
    </recommendedName>
</protein>
<dbReference type="GO" id="GO:0004439">
    <property type="term" value="F:phosphatidylinositol-4,5-bisphosphate 5-phosphatase activity"/>
    <property type="evidence" value="ECO:0007669"/>
    <property type="project" value="TreeGrafter"/>
</dbReference>
<dbReference type="PROSITE" id="PS50056">
    <property type="entry name" value="TYR_PHOSPHATASE_2"/>
    <property type="match status" value="1"/>
</dbReference>
<feature type="domain" description="Tyrosine specific protein phosphatases" evidence="1">
    <location>
        <begin position="127"/>
        <end position="165"/>
    </location>
</feature>
<dbReference type="InterPro" id="IPR000340">
    <property type="entry name" value="Dual-sp_phosphatase_cat-dom"/>
</dbReference>
<evidence type="ECO:0000313" key="3">
    <source>
        <dbReference type="Proteomes" id="UP000789390"/>
    </source>
</evidence>
<dbReference type="PANTHER" id="PTHR46712:SF1">
    <property type="entry name" value="PHOSPHATIDYLGLYCEROPHOSPHATASE AND PROTEIN-TYROSINE PHOSPHATASE 1"/>
    <property type="match status" value="1"/>
</dbReference>
<evidence type="ECO:0000259" key="1">
    <source>
        <dbReference type="PROSITE" id="PS50056"/>
    </source>
</evidence>
<comment type="caution">
    <text evidence="2">The sequence shown here is derived from an EMBL/GenBank/DDBJ whole genome shotgun (WGS) entry which is preliminary data.</text>
</comment>
<gene>
    <name evidence="2" type="ORF">DGAL_LOCUS1341</name>
</gene>
<dbReference type="InterPro" id="IPR042165">
    <property type="entry name" value="PTPMT1"/>
</dbReference>
<dbReference type="Proteomes" id="UP000789390">
    <property type="component" value="Unassembled WGS sequence"/>
</dbReference>
<dbReference type="InterPro" id="IPR000387">
    <property type="entry name" value="Tyr_Pase_dom"/>
</dbReference>
<dbReference type="SUPFAM" id="SSF52799">
    <property type="entry name" value="(Phosphotyrosine protein) phosphatases II"/>
    <property type="match status" value="1"/>
</dbReference>
<dbReference type="EMBL" id="CAKKLH010000015">
    <property type="protein sequence ID" value="CAH0099227.1"/>
    <property type="molecule type" value="Genomic_DNA"/>
</dbReference>
<dbReference type="InterPro" id="IPR016130">
    <property type="entry name" value="Tyr_Pase_AS"/>
</dbReference>
<dbReference type="PANTHER" id="PTHR46712">
    <property type="entry name" value="PHOSPHATIDYLGLYCEROPHOSPHATASE AND PROTEIN-TYROSINE PHOSPHATASE 1"/>
    <property type="match status" value="1"/>
</dbReference>
<proteinExistence type="predicted"/>
<reference evidence="2" key="1">
    <citation type="submission" date="2021-11" db="EMBL/GenBank/DDBJ databases">
        <authorList>
            <person name="Schell T."/>
        </authorList>
    </citation>
    <scope>NUCLEOTIDE SEQUENCE</scope>
    <source>
        <strain evidence="2">M5</strain>
    </source>
</reference>
<sequence>MKNRHLRRRRIEQHAGLQHLICLGHQRHLSGESGIGDQGLMRQTKRVKNVLNPCPCIIFPFFSLQCDDGKGLKQTVLVEQQKVNAVVSLNEDYEVRYLTNQPEEWKKLGVDSIRYSVVDMFEAPPQEILLDGVEFINRTISKGGVVYVHCKAGRSRSAALVCLLLDEETWLDSSTSYITSQICETTHSPSS</sequence>
<dbReference type="AlphaFoldDB" id="A0A8J2VZ26"/>
<evidence type="ECO:0000313" key="2">
    <source>
        <dbReference type="EMBL" id="CAH0099227.1"/>
    </source>
</evidence>
<dbReference type="InterPro" id="IPR029021">
    <property type="entry name" value="Prot-tyrosine_phosphatase-like"/>
</dbReference>
<dbReference type="Gene3D" id="3.90.190.10">
    <property type="entry name" value="Protein tyrosine phosphatase superfamily"/>
    <property type="match status" value="1"/>
</dbReference>
<organism evidence="2 3">
    <name type="scientific">Daphnia galeata</name>
    <dbReference type="NCBI Taxonomy" id="27404"/>
    <lineage>
        <taxon>Eukaryota</taxon>
        <taxon>Metazoa</taxon>
        <taxon>Ecdysozoa</taxon>
        <taxon>Arthropoda</taxon>
        <taxon>Crustacea</taxon>
        <taxon>Branchiopoda</taxon>
        <taxon>Diplostraca</taxon>
        <taxon>Cladocera</taxon>
        <taxon>Anomopoda</taxon>
        <taxon>Daphniidae</taxon>
        <taxon>Daphnia</taxon>
    </lineage>
</organism>
<dbReference type="OrthoDB" id="273181at2759"/>
<dbReference type="GO" id="GO:0008962">
    <property type="term" value="F:phosphatidylglycerophosphatase activity"/>
    <property type="evidence" value="ECO:0007669"/>
    <property type="project" value="TreeGrafter"/>
</dbReference>
<dbReference type="PROSITE" id="PS00383">
    <property type="entry name" value="TYR_PHOSPHATASE_1"/>
    <property type="match status" value="1"/>
</dbReference>
<dbReference type="GO" id="GO:0004721">
    <property type="term" value="F:phosphoprotein phosphatase activity"/>
    <property type="evidence" value="ECO:0007669"/>
    <property type="project" value="InterPro"/>
</dbReference>
<dbReference type="Pfam" id="PF00782">
    <property type="entry name" value="DSPc"/>
    <property type="match status" value="1"/>
</dbReference>
<accession>A0A8J2VZ26</accession>